<protein>
    <submittedName>
        <fullName evidence="1">Uncharacterized protein</fullName>
    </submittedName>
</protein>
<dbReference type="AlphaFoldDB" id="A0AB36DPT6"/>
<accession>A0AB36DPT6</accession>
<evidence type="ECO:0000313" key="1">
    <source>
        <dbReference type="EMBL" id="OAV26361.1"/>
    </source>
</evidence>
<dbReference type="RefSeq" id="WP_152726196.1">
    <property type="nucleotide sequence ID" value="NZ_JAABLA010000011.1"/>
</dbReference>
<sequence>MSDTPANRKTSAKIIEKTEAEITLNVFDYGGIFSQKH</sequence>
<organism evidence="1 2">
    <name type="scientific">Moraxella catarrhalis</name>
    <name type="common">Branhamella catarrhalis</name>
    <dbReference type="NCBI Taxonomy" id="480"/>
    <lineage>
        <taxon>Bacteria</taxon>
        <taxon>Pseudomonadati</taxon>
        <taxon>Pseudomonadota</taxon>
        <taxon>Gammaproteobacteria</taxon>
        <taxon>Moraxellales</taxon>
        <taxon>Moraxellaceae</taxon>
        <taxon>Moraxella</taxon>
    </lineage>
</organism>
<dbReference type="Proteomes" id="UP000078295">
    <property type="component" value="Unassembled WGS sequence"/>
</dbReference>
<dbReference type="EMBL" id="LXHQ01000022">
    <property type="protein sequence ID" value="OAV26361.1"/>
    <property type="molecule type" value="Genomic_DNA"/>
</dbReference>
<name>A0AB36DPT6_MORCA</name>
<reference evidence="1 2" key="1">
    <citation type="journal article" date="2016" name="Genome Biol. Evol.">
        <title>Comparative Genomic Analyses of the Moraxella catarrhalis Serosensitive and Seroresistant Lineages Demonstrate Their Independent Evolution.</title>
        <authorList>
            <person name="Earl J.P."/>
            <person name="de Vries S.P."/>
            <person name="Ahmed A."/>
            <person name="Powell E."/>
            <person name="Schultz M.P."/>
            <person name="Hermans P.W."/>
            <person name="Hill D.J."/>
            <person name="Zhou Z."/>
            <person name="Constantinidou C.I."/>
            <person name="Hu F.Z."/>
            <person name="Bootsma H.J."/>
            <person name="Ehrlich G.D."/>
        </authorList>
    </citation>
    <scope>NUCLEOTIDE SEQUENCE [LARGE SCALE GENOMIC DNA]</scope>
    <source>
        <strain evidence="1 2">F23</strain>
    </source>
</reference>
<comment type="caution">
    <text evidence="1">The sequence shown here is derived from an EMBL/GenBank/DDBJ whole genome shotgun (WGS) entry which is preliminary data.</text>
</comment>
<gene>
    <name evidence="1" type="ORF">AO370_0775</name>
</gene>
<evidence type="ECO:0000313" key="2">
    <source>
        <dbReference type="Proteomes" id="UP000078295"/>
    </source>
</evidence>
<proteinExistence type="predicted"/>